<dbReference type="AlphaFoldDB" id="A0AAV9PF96"/>
<dbReference type="GO" id="GO:0016579">
    <property type="term" value="P:protein deubiquitination"/>
    <property type="evidence" value="ECO:0007669"/>
    <property type="project" value="InterPro"/>
</dbReference>
<protein>
    <recommendedName>
        <fullName evidence="1">USP domain-containing protein</fullName>
    </recommendedName>
</protein>
<evidence type="ECO:0000313" key="2">
    <source>
        <dbReference type="EMBL" id="KAK5172521.1"/>
    </source>
</evidence>
<feature type="domain" description="USP" evidence="1">
    <location>
        <begin position="1"/>
        <end position="85"/>
    </location>
</feature>
<dbReference type="GO" id="GO:0004843">
    <property type="term" value="F:cysteine-type deubiquitinase activity"/>
    <property type="evidence" value="ECO:0007669"/>
    <property type="project" value="InterPro"/>
</dbReference>
<dbReference type="InterPro" id="IPR038765">
    <property type="entry name" value="Papain-like_cys_pep_sf"/>
</dbReference>
<comment type="caution">
    <text evidence="2">The sequence shown here is derived from an EMBL/GenBank/DDBJ whole genome shotgun (WGS) entry which is preliminary data.</text>
</comment>
<name>A0AAV9PF96_9PEZI</name>
<dbReference type="SUPFAM" id="SSF54001">
    <property type="entry name" value="Cysteine proteinases"/>
    <property type="match status" value="1"/>
</dbReference>
<dbReference type="CDD" id="cd02257">
    <property type="entry name" value="Peptidase_C19"/>
    <property type="match status" value="1"/>
</dbReference>
<dbReference type="InterPro" id="IPR028889">
    <property type="entry name" value="USP"/>
</dbReference>
<dbReference type="RefSeq" id="XP_064661239.1">
    <property type="nucleotide sequence ID" value="XM_064799900.1"/>
</dbReference>
<dbReference type="InterPro" id="IPR001394">
    <property type="entry name" value="Peptidase_C19_UCH"/>
</dbReference>
<dbReference type="EMBL" id="JAVRRT010000004">
    <property type="protein sequence ID" value="KAK5172521.1"/>
    <property type="molecule type" value="Genomic_DNA"/>
</dbReference>
<accession>A0AAV9PF96</accession>
<dbReference type="Pfam" id="PF00443">
    <property type="entry name" value="UCH"/>
    <property type="match status" value="1"/>
</dbReference>
<evidence type="ECO:0000259" key="1">
    <source>
        <dbReference type="PROSITE" id="PS50235"/>
    </source>
</evidence>
<keyword evidence="3" id="KW-1185">Reference proteome</keyword>
<gene>
    <name evidence="2" type="ORF">LTR77_002641</name>
</gene>
<evidence type="ECO:0000313" key="3">
    <source>
        <dbReference type="Proteomes" id="UP001337655"/>
    </source>
</evidence>
<reference evidence="2 3" key="1">
    <citation type="submission" date="2023-08" db="EMBL/GenBank/DDBJ databases">
        <title>Black Yeasts Isolated from many extreme environments.</title>
        <authorList>
            <person name="Coleine C."/>
            <person name="Stajich J.E."/>
            <person name="Selbmann L."/>
        </authorList>
    </citation>
    <scope>NUCLEOTIDE SEQUENCE [LARGE SCALE GENOMIC DNA]</scope>
    <source>
        <strain evidence="2 3">CCFEE 5935</strain>
    </source>
</reference>
<dbReference type="Proteomes" id="UP001337655">
    <property type="component" value="Unassembled WGS sequence"/>
</dbReference>
<proteinExistence type="predicted"/>
<dbReference type="GeneID" id="89923988"/>
<sequence>MDLGEFTREKEPLLYKLQGVVAHDGTLKAGHYIAAVRQLEGIAFRTINDDEVRKISTGMGNVTELKKPGTLRQDFDPCILFYSKFAT</sequence>
<dbReference type="InterPro" id="IPR018200">
    <property type="entry name" value="USP_CS"/>
</dbReference>
<organism evidence="2 3">
    <name type="scientific">Saxophila tyrrhenica</name>
    <dbReference type="NCBI Taxonomy" id="1690608"/>
    <lineage>
        <taxon>Eukaryota</taxon>
        <taxon>Fungi</taxon>
        <taxon>Dikarya</taxon>
        <taxon>Ascomycota</taxon>
        <taxon>Pezizomycotina</taxon>
        <taxon>Dothideomycetes</taxon>
        <taxon>Dothideomycetidae</taxon>
        <taxon>Mycosphaerellales</taxon>
        <taxon>Extremaceae</taxon>
        <taxon>Saxophila</taxon>
    </lineage>
</organism>
<dbReference type="Gene3D" id="3.90.70.10">
    <property type="entry name" value="Cysteine proteinases"/>
    <property type="match status" value="1"/>
</dbReference>
<dbReference type="PROSITE" id="PS00973">
    <property type="entry name" value="USP_2"/>
    <property type="match status" value="1"/>
</dbReference>
<dbReference type="PROSITE" id="PS50235">
    <property type="entry name" value="USP_3"/>
    <property type="match status" value="1"/>
</dbReference>